<dbReference type="EMBL" id="CP060139">
    <property type="protein sequence ID" value="QNR23076.1"/>
    <property type="molecule type" value="Genomic_DNA"/>
</dbReference>
<feature type="transmembrane region" description="Helical" evidence="1">
    <location>
        <begin position="241"/>
        <end position="268"/>
    </location>
</feature>
<organism evidence="2 3">
    <name type="scientific">Croceimicrobium hydrocarbonivorans</name>
    <dbReference type="NCBI Taxonomy" id="2761580"/>
    <lineage>
        <taxon>Bacteria</taxon>
        <taxon>Pseudomonadati</taxon>
        <taxon>Bacteroidota</taxon>
        <taxon>Flavobacteriia</taxon>
        <taxon>Flavobacteriales</taxon>
        <taxon>Owenweeksiaceae</taxon>
        <taxon>Croceimicrobium</taxon>
    </lineage>
</organism>
<keyword evidence="1" id="KW-0472">Membrane</keyword>
<protein>
    <recommendedName>
        <fullName evidence="4">Flippase-like domain-containing protein</fullName>
    </recommendedName>
</protein>
<feature type="transmembrane region" description="Helical" evidence="1">
    <location>
        <begin position="43"/>
        <end position="67"/>
    </location>
</feature>
<dbReference type="Proteomes" id="UP000516305">
    <property type="component" value="Chromosome"/>
</dbReference>
<evidence type="ECO:0000313" key="2">
    <source>
        <dbReference type="EMBL" id="QNR23076.1"/>
    </source>
</evidence>
<keyword evidence="1" id="KW-0812">Transmembrane</keyword>
<evidence type="ECO:0000256" key="1">
    <source>
        <dbReference type="SAM" id="Phobius"/>
    </source>
</evidence>
<reference evidence="2 3" key="1">
    <citation type="submission" date="2020-08" db="EMBL/GenBank/DDBJ databases">
        <title>Croceimicrobium hydrocarbonivorans gen. nov., sp. nov., a novel marine bacterium isolated from a bacterial consortium that degrades polyethylene terephthalate.</title>
        <authorList>
            <person name="Liu R."/>
        </authorList>
    </citation>
    <scope>NUCLEOTIDE SEQUENCE [LARGE SCALE GENOMIC DNA]</scope>
    <source>
        <strain evidence="2 3">A20-9</strain>
    </source>
</reference>
<gene>
    <name evidence="2" type="ORF">H4K34_11885</name>
</gene>
<accession>A0A7H0VBH8</accession>
<feature type="transmembrane region" description="Helical" evidence="1">
    <location>
        <begin position="118"/>
        <end position="143"/>
    </location>
</feature>
<sequence length="314" mass="36258">MVGKAFFWSLKVLLLSLAFYFLYLKLDSIELDHLQWNWTHHSLYYLSGFLLLWFLNLLFDAQAWSIVQSILHPISLKTALVHNLKCYGLAFISPMNSGEIAGRYLIQEKPYDRKKALFLTFWTHAPKLFSKAIVSFGILAFMLPNQGLGLQYSLLALLAILISLALYLRLERVISLLHEKELWNRPLKDYLIKGKPTIQQKLAVLAINALRFLLFSSQMALVLLAFKPELLTWQLYWSIPLYYFISALIPSYTGIDFIIKGTLALYFFDVFETDALSFTLASTAVWFFNWAIPAIVGLSSLKKVEIDRLKRKRA</sequence>
<feature type="transmembrane region" description="Helical" evidence="1">
    <location>
        <begin position="275"/>
        <end position="296"/>
    </location>
</feature>
<keyword evidence="1" id="KW-1133">Transmembrane helix</keyword>
<name>A0A7H0VBH8_9FLAO</name>
<evidence type="ECO:0000313" key="3">
    <source>
        <dbReference type="Proteomes" id="UP000516305"/>
    </source>
</evidence>
<dbReference type="KEGG" id="chyd:H4K34_11885"/>
<dbReference type="RefSeq" id="WP_210757612.1">
    <property type="nucleotide sequence ID" value="NZ_CP060139.1"/>
</dbReference>
<feature type="transmembrane region" description="Helical" evidence="1">
    <location>
        <begin position="6"/>
        <end position="23"/>
    </location>
</feature>
<dbReference type="AlphaFoldDB" id="A0A7H0VBH8"/>
<proteinExistence type="predicted"/>
<evidence type="ECO:0008006" key="4">
    <source>
        <dbReference type="Google" id="ProtNLM"/>
    </source>
</evidence>
<keyword evidence="3" id="KW-1185">Reference proteome</keyword>
<feature type="transmembrane region" description="Helical" evidence="1">
    <location>
        <begin position="149"/>
        <end position="170"/>
    </location>
</feature>